<protein>
    <submittedName>
        <fullName evidence="1">Uncharacterized protein</fullName>
    </submittedName>
</protein>
<gene>
    <name evidence="1" type="ORF">NPIL_334401</name>
</gene>
<keyword evidence="2" id="KW-1185">Reference proteome</keyword>
<dbReference type="EMBL" id="BMAW01011800">
    <property type="protein sequence ID" value="GFT25590.1"/>
    <property type="molecule type" value="Genomic_DNA"/>
</dbReference>
<name>A0A8X6NNJ4_NEPPI</name>
<dbReference type="Proteomes" id="UP000887013">
    <property type="component" value="Unassembled WGS sequence"/>
</dbReference>
<evidence type="ECO:0000313" key="2">
    <source>
        <dbReference type="Proteomes" id="UP000887013"/>
    </source>
</evidence>
<dbReference type="AlphaFoldDB" id="A0A8X6NNJ4"/>
<comment type="caution">
    <text evidence="1">The sequence shown here is derived from an EMBL/GenBank/DDBJ whole genome shotgun (WGS) entry which is preliminary data.</text>
</comment>
<organism evidence="1 2">
    <name type="scientific">Nephila pilipes</name>
    <name type="common">Giant wood spider</name>
    <name type="synonym">Nephila maculata</name>
    <dbReference type="NCBI Taxonomy" id="299642"/>
    <lineage>
        <taxon>Eukaryota</taxon>
        <taxon>Metazoa</taxon>
        <taxon>Ecdysozoa</taxon>
        <taxon>Arthropoda</taxon>
        <taxon>Chelicerata</taxon>
        <taxon>Arachnida</taxon>
        <taxon>Araneae</taxon>
        <taxon>Araneomorphae</taxon>
        <taxon>Entelegynae</taxon>
        <taxon>Araneoidea</taxon>
        <taxon>Nephilidae</taxon>
        <taxon>Nephila</taxon>
    </lineage>
</organism>
<sequence length="101" mass="11430">MSTTNEPKSCSMLHKKLLKCRVGSNYLELLDPTVTKLPIRSTKSESTRQSKTPLLSNVCRKAFISQPFAFIPKKKKFVLHRSRLKAPKRTVDAVSFIKPLG</sequence>
<evidence type="ECO:0000313" key="1">
    <source>
        <dbReference type="EMBL" id="GFT25590.1"/>
    </source>
</evidence>
<proteinExistence type="predicted"/>
<accession>A0A8X6NNJ4</accession>
<reference evidence="1" key="1">
    <citation type="submission" date="2020-08" db="EMBL/GenBank/DDBJ databases">
        <title>Multicomponent nature underlies the extraordinary mechanical properties of spider dragline silk.</title>
        <authorList>
            <person name="Kono N."/>
            <person name="Nakamura H."/>
            <person name="Mori M."/>
            <person name="Yoshida Y."/>
            <person name="Ohtoshi R."/>
            <person name="Malay A.D."/>
            <person name="Moran D.A.P."/>
            <person name="Tomita M."/>
            <person name="Numata K."/>
            <person name="Arakawa K."/>
        </authorList>
    </citation>
    <scope>NUCLEOTIDE SEQUENCE</scope>
</reference>